<dbReference type="FunFam" id="1.10.630.10:FF:000047">
    <property type="entry name" value="Cytochrome P450 monooxygenase"/>
    <property type="match status" value="1"/>
</dbReference>
<evidence type="ECO:0000256" key="2">
    <source>
        <dbReference type="ARBA" id="ARBA00010617"/>
    </source>
</evidence>
<dbReference type="Gene3D" id="1.10.630.10">
    <property type="entry name" value="Cytochrome P450"/>
    <property type="match status" value="1"/>
</dbReference>
<dbReference type="GO" id="GO:0016705">
    <property type="term" value="F:oxidoreductase activity, acting on paired donors, with incorporation or reduction of molecular oxygen"/>
    <property type="evidence" value="ECO:0007669"/>
    <property type="project" value="InterPro"/>
</dbReference>
<protein>
    <submittedName>
        <fullName evidence="11">Uncharacterized protein</fullName>
    </submittedName>
</protein>
<dbReference type="GeneID" id="5440820"/>
<dbReference type="VEuPathDB" id="FungiDB:Bcin06g00650"/>
<comment type="cofactor">
    <cofactor evidence="1 9">
        <name>heme</name>
        <dbReference type="ChEBI" id="CHEBI:30413"/>
    </cofactor>
</comment>
<keyword evidence="8 10" id="KW-0503">Monooxygenase</keyword>
<dbReference type="PRINTS" id="PR00463">
    <property type="entry name" value="EP450I"/>
</dbReference>
<reference evidence="11 12" key="3">
    <citation type="journal article" date="2017" name="Mol. Plant Pathol.">
        <title>A gapless genome sequence of the fungus Botrytis cinerea.</title>
        <authorList>
            <person name="Van Kan J.A."/>
            <person name="Stassen J.H."/>
            <person name="Mosbach A."/>
            <person name="Van Der Lee T.A."/>
            <person name="Faino L."/>
            <person name="Farmer A.D."/>
            <person name="Papasotiriou D.G."/>
            <person name="Zhou S."/>
            <person name="Seidl M.F."/>
            <person name="Cottam E."/>
            <person name="Edel D."/>
            <person name="Hahn M."/>
            <person name="Schwartz D.C."/>
            <person name="Dietrich R.A."/>
            <person name="Widdison S."/>
            <person name="Scalliet G."/>
        </authorList>
    </citation>
    <scope>NUCLEOTIDE SEQUENCE [LARGE SCALE GENOMIC DNA]</scope>
    <source>
        <strain evidence="11 12">B05.10</strain>
    </source>
</reference>
<evidence type="ECO:0000256" key="1">
    <source>
        <dbReference type="ARBA" id="ARBA00001971"/>
    </source>
</evidence>
<dbReference type="GO" id="GO:0004497">
    <property type="term" value="F:monooxygenase activity"/>
    <property type="evidence" value="ECO:0007669"/>
    <property type="project" value="UniProtKB-KW"/>
</dbReference>
<feature type="binding site" description="axial binding residue" evidence="9">
    <location>
        <position position="431"/>
    </location>
    <ligand>
        <name>heme</name>
        <dbReference type="ChEBI" id="CHEBI:30413"/>
    </ligand>
    <ligandPart>
        <name>Fe</name>
        <dbReference type="ChEBI" id="CHEBI:18248"/>
    </ligandPart>
</feature>
<dbReference type="GO" id="GO:0009403">
    <property type="term" value="P:toxin biosynthetic process"/>
    <property type="evidence" value="ECO:0007669"/>
    <property type="project" value="UniProtKB-ARBA"/>
</dbReference>
<accession>A0A384JJ00</accession>
<reference evidence="11 12" key="2">
    <citation type="journal article" date="2012" name="Eukaryot. Cell">
        <title>Genome update of Botrytis cinerea strains B05.10 and T4.</title>
        <authorList>
            <person name="Staats M."/>
            <person name="van Kan J.A."/>
        </authorList>
    </citation>
    <scope>NUCLEOTIDE SEQUENCE [LARGE SCALE GENOMIC DNA]</scope>
    <source>
        <strain evidence="11 12">B05.10</strain>
    </source>
</reference>
<dbReference type="KEGG" id="bfu:BCIN_06g00650"/>
<evidence type="ECO:0000313" key="11">
    <source>
        <dbReference type="EMBL" id="ATZ50568.1"/>
    </source>
</evidence>
<sequence>MAHIILLSVALVSVFLILRIFYRIFFHPLSKYPGPVLAASSRLWYINQMINGTLAFTVKELHQKYGKVVRIAPDELSFVSSQAWVDIYGFRNGKPEMSKETPFFTSKNSSVGGVISAEREMHGILRKLMSRGFSEAALREQEPIVQGYTQLLIDQLKEESKKGKTVDMVSWYNFFTFDVIGDLAFGEPFGCLTSSSYHPWVKMIFDSMKFNYFCQALNYYPSIEWMLPLFMPKSLAQKGADHHKMTVEKVMRRKQNKTDRMDFLSLMVKPENGISDQQLIANSNLLIVAGSETTATALAACTWYLCKYPSTLAKLTAEIRTAFSSSDDITFLGVNRLKYLNCVLTETLRCFPSTPTGVSRRVPQGGDMIDGGFVAGGMQAGIAQLAANHYPSNFTRHDEFIPERFETNCPPEFANDDKAAMQSFSFGPRNCLGKNLAYVEMRLIIARILWEFDIEMCDGMENWSDVKIFLVWDKKPLPVRLTPVPRD</sequence>
<proteinExistence type="inferred from homology"/>
<evidence type="ECO:0000256" key="7">
    <source>
        <dbReference type="ARBA" id="ARBA00023026"/>
    </source>
</evidence>
<dbReference type="PROSITE" id="PS00086">
    <property type="entry name" value="CYTOCHROME_P450"/>
    <property type="match status" value="1"/>
</dbReference>
<keyword evidence="6 9" id="KW-0408">Iron</keyword>
<dbReference type="InterPro" id="IPR050121">
    <property type="entry name" value="Cytochrome_P450_monoxygenase"/>
</dbReference>
<keyword evidence="7" id="KW-0843">Virulence</keyword>
<dbReference type="SUPFAM" id="SSF48264">
    <property type="entry name" value="Cytochrome P450"/>
    <property type="match status" value="1"/>
</dbReference>
<comment type="similarity">
    <text evidence="2 10">Belongs to the cytochrome P450 family.</text>
</comment>
<dbReference type="InterPro" id="IPR002401">
    <property type="entry name" value="Cyt_P450_E_grp-I"/>
</dbReference>
<dbReference type="PANTHER" id="PTHR24305:SF210">
    <property type="entry name" value="CYTOCHROME P450 MONOOXYGENASE ASQL-RELATED"/>
    <property type="match status" value="1"/>
</dbReference>
<evidence type="ECO:0000256" key="8">
    <source>
        <dbReference type="ARBA" id="ARBA00023033"/>
    </source>
</evidence>
<evidence type="ECO:0000256" key="5">
    <source>
        <dbReference type="ARBA" id="ARBA00023002"/>
    </source>
</evidence>
<dbReference type="PANTHER" id="PTHR24305">
    <property type="entry name" value="CYTOCHROME P450"/>
    <property type="match status" value="1"/>
</dbReference>
<dbReference type="CDD" id="cd11058">
    <property type="entry name" value="CYP60B-like"/>
    <property type="match status" value="1"/>
</dbReference>
<evidence type="ECO:0000256" key="3">
    <source>
        <dbReference type="ARBA" id="ARBA00022617"/>
    </source>
</evidence>
<keyword evidence="3 9" id="KW-0349">Heme</keyword>
<dbReference type="GO" id="GO:0005506">
    <property type="term" value="F:iron ion binding"/>
    <property type="evidence" value="ECO:0007669"/>
    <property type="project" value="InterPro"/>
</dbReference>
<dbReference type="InterPro" id="IPR001128">
    <property type="entry name" value="Cyt_P450"/>
</dbReference>
<keyword evidence="5 10" id="KW-0560">Oxidoreductase</keyword>
<evidence type="ECO:0000256" key="6">
    <source>
        <dbReference type="ARBA" id="ARBA00023004"/>
    </source>
</evidence>
<dbReference type="RefSeq" id="XP_024549090.1">
    <property type="nucleotide sequence ID" value="XM_024693304.1"/>
</dbReference>
<reference evidence="11 12" key="1">
    <citation type="journal article" date="2011" name="PLoS Genet.">
        <title>Genomic analysis of the necrotrophic fungal pathogens Sclerotinia sclerotiorum and Botrytis cinerea.</title>
        <authorList>
            <person name="Amselem J."/>
            <person name="Cuomo C.A."/>
            <person name="van Kan J.A."/>
            <person name="Viaud M."/>
            <person name="Benito E.P."/>
            <person name="Couloux A."/>
            <person name="Coutinho P.M."/>
            <person name="de Vries R.P."/>
            <person name="Dyer P.S."/>
            <person name="Fillinger S."/>
            <person name="Fournier E."/>
            <person name="Gout L."/>
            <person name="Hahn M."/>
            <person name="Kohn L."/>
            <person name="Lapalu N."/>
            <person name="Plummer K.M."/>
            <person name="Pradier J.M."/>
            <person name="Quevillon E."/>
            <person name="Sharon A."/>
            <person name="Simon A."/>
            <person name="ten Have A."/>
            <person name="Tudzynski B."/>
            <person name="Tudzynski P."/>
            <person name="Wincker P."/>
            <person name="Andrew M."/>
            <person name="Anthouard V."/>
            <person name="Beever R.E."/>
            <person name="Beffa R."/>
            <person name="Benoit I."/>
            <person name="Bouzid O."/>
            <person name="Brault B."/>
            <person name="Chen Z."/>
            <person name="Choquer M."/>
            <person name="Collemare J."/>
            <person name="Cotton P."/>
            <person name="Danchin E.G."/>
            <person name="Da Silva C."/>
            <person name="Gautier A."/>
            <person name="Giraud C."/>
            <person name="Giraud T."/>
            <person name="Gonzalez C."/>
            <person name="Grossetete S."/>
            <person name="Guldener U."/>
            <person name="Henrissat B."/>
            <person name="Howlett B.J."/>
            <person name="Kodira C."/>
            <person name="Kretschmer M."/>
            <person name="Lappartient A."/>
            <person name="Leroch M."/>
            <person name="Levis C."/>
            <person name="Mauceli E."/>
            <person name="Neuveglise C."/>
            <person name="Oeser B."/>
            <person name="Pearson M."/>
            <person name="Poulain J."/>
            <person name="Poussereau N."/>
            <person name="Quesneville H."/>
            <person name="Rascle C."/>
            <person name="Schumacher J."/>
            <person name="Segurens B."/>
            <person name="Sexton A."/>
            <person name="Silva E."/>
            <person name="Sirven C."/>
            <person name="Soanes D.M."/>
            <person name="Talbot N.J."/>
            <person name="Templeton M."/>
            <person name="Yandava C."/>
            <person name="Yarden O."/>
            <person name="Zeng Q."/>
            <person name="Rollins J.A."/>
            <person name="Lebrun M.H."/>
            <person name="Dickman M."/>
        </authorList>
    </citation>
    <scope>NUCLEOTIDE SEQUENCE [LARGE SCALE GENOMIC DNA]</scope>
    <source>
        <strain evidence="11 12">B05.10</strain>
    </source>
</reference>
<gene>
    <name evidence="11" type="ORF">BCIN_06g00650</name>
</gene>
<dbReference type="GO" id="GO:0020037">
    <property type="term" value="F:heme binding"/>
    <property type="evidence" value="ECO:0007669"/>
    <property type="project" value="InterPro"/>
</dbReference>
<dbReference type="PRINTS" id="PR00385">
    <property type="entry name" value="P450"/>
</dbReference>
<keyword evidence="12" id="KW-1185">Reference proteome</keyword>
<dbReference type="Proteomes" id="UP000001798">
    <property type="component" value="Chromosome 6"/>
</dbReference>
<evidence type="ECO:0000256" key="10">
    <source>
        <dbReference type="RuleBase" id="RU000461"/>
    </source>
</evidence>
<organism evidence="11 12">
    <name type="scientific">Botryotinia fuckeliana (strain B05.10)</name>
    <name type="common">Noble rot fungus</name>
    <name type="synonym">Botrytis cinerea</name>
    <dbReference type="NCBI Taxonomy" id="332648"/>
    <lineage>
        <taxon>Eukaryota</taxon>
        <taxon>Fungi</taxon>
        <taxon>Dikarya</taxon>
        <taxon>Ascomycota</taxon>
        <taxon>Pezizomycotina</taxon>
        <taxon>Leotiomycetes</taxon>
        <taxon>Helotiales</taxon>
        <taxon>Sclerotiniaceae</taxon>
        <taxon>Botrytis</taxon>
    </lineage>
</organism>
<dbReference type="InterPro" id="IPR036396">
    <property type="entry name" value="Cyt_P450_sf"/>
</dbReference>
<dbReference type="AlphaFoldDB" id="A0A384JJ00"/>
<dbReference type="InterPro" id="IPR017972">
    <property type="entry name" value="Cyt_P450_CS"/>
</dbReference>
<evidence type="ECO:0000313" key="12">
    <source>
        <dbReference type="Proteomes" id="UP000001798"/>
    </source>
</evidence>
<evidence type="ECO:0000256" key="9">
    <source>
        <dbReference type="PIRSR" id="PIRSR602401-1"/>
    </source>
</evidence>
<dbReference type="Pfam" id="PF00067">
    <property type="entry name" value="p450"/>
    <property type="match status" value="1"/>
</dbReference>
<dbReference type="EMBL" id="CP009810">
    <property type="protein sequence ID" value="ATZ50568.1"/>
    <property type="molecule type" value="Genomic_DNA"/>
</dbReference>
<evidence type="ECO:0000256" key="4">
    <source>
        <dbReference type="ARBA" id="ARBA00022723"/>
    </source>
</evidence>
<keyword evidence="4 9" id="KW-0479">Metal-binding</keyword>
<name>A0A384JJ00_BOTFB</name>
<dbReference type="OrthoDB" id="1470350at2759"/>